<dbReference type="Proteomes" id="UP000663823">
    <property type="component" value="Unassembled WGS sequence"/>
</dbReference>
<feature type="compositionally biased region" description="Basic residues" evidence="1">
    <location>
        <begin position="46"/>
        <end position="64"/>
    </location>
</feature>
<evidence type="ECO:0000313" key="2">
    <source>
        <dbReference type="EMBL" id="CAF0799209.1"/>
    </source>
</evidence>
<dbReference type="Proteomes" id="UP000663882">
    <property type="component" value="Unassembled WGS sequence"/>
</dbReference>
<evidence type="ECO:0000313" key="4">
    <source>
        <dbReference type="Proteomes" id="UP000663882"/>
    </source>
</evidence>
<reference evidence="2" key="1">
    <citation type="submission" date="2021-02" db="EMBL/GenBank/DDBJ databases">
        <authorList>
            <person name="Nowell W R."/>
        </authorList>
    </citation>
    <scope>NUCLEOTIDE SEQUENCE</scope>
</reference>
<gene>
    <name evidence="3" type="ORF">OTI717_LOCUS356</name>
    <name evidence="2" type="ORF">RFH988_LOCUS3831</name>
</gene>
<evidence type="ECO:0000256" key="1">
    <source>
        <dbReference type="SAM" id="MobiDB-lite"/>
    </source>
</evidence>
<feature type="region of interest" description="Disordered" evidence="1">
    <location>
        <begin position="30"/>
        <end position="76"/>
    </location>
</feature>
<dbReference type="EMBL" id="CAJOAX010000012">
    <property type="protein sequence ID" value="CAF3478162.1"/>
    <property type="molecule type" value="Genomic_DNA"/>
</dbReference>
<organism evidence="2 4">
    <name type="scientific">Rotaria sordida</name>
    <dbReference type="NCBI Taxonomy" id="392033"/>
    <lineage>
        <taxon>Eukaryota</taxon>
        <taxon>Metazoa</taxon>
        <taxon>Spiralia</taxon>
        <taxon>Gnathifera</taxon>
        <taxon>Rotifera</taxon>
        <taxon>Eurotatoria</taxon>
        <taxon>Bdelloidea</taxon>
        <taxon>Philodinida</taxon>
        <taxon>Philodinidae</taxon>
        <taxon>Rotaria</taxon>
    </lineage>
</organism>
<proteinExistence type="predicted"/>
<accession>A0A813SU05</accession>
<protein>
    <submittedName>
        <fullName evidence="2">Uncharacterized protein</fullName>
    </submittedName>
</protein>
<evidence type="ECO:0000313" key="3">
    <source>
        <dbReference type="EMBL" id="CAF3478162.1"/>
    </source>
</evidence>
<name>A0A813SU05_9BILA</name>
<dbReference type="EMBL" id="CAJNOO010000095">
    <property type="protein sequence ID" value="CAF0799209.1"/>
    <property type="molecule type" value="Genomic_DNA"/>
</dbReference>
<sequence length="189" mass="21171">MGAKLTKAKSVSILGKTKDEQKEAITAIEKTSNHLDLTTIENNKPSTKKNKKKKEQKSNKKSSTKKIDKSTSTESFMLSSPTITEQLVCDQTPTINKIVSLNTSTDQVNTAYQREIPNKDVEELRNAFIRNGIMSADYQVDNTQNSNEQEYQANTLNITEESLNNTSVTFIGNSNQVYIEEEQQQSVVS</sequence>
<dbReference type="OrthoDB" id="10053273at2759"/>
<dbReference type="AlphaFoldDB" id="A0A813SU05"/>
<comment type="caution">
    <text evidence="2">The sequence shown here is derived from an EMBL/GenBank/DDBJ whole genome shotgun (WGS) entry which is preliminary data.</text>
</comment>